<dbReference type="AlphaFoldDB" id="A0A7J7FZW3"/>
<dbReference type="EMBL" id="JACBKZ010000014">
    <property type="protein sequence ID" value="KAF5932536.1"/>
    <property type="molecule type" value="Genomic_DNA"/>
</dbReference>
<reference evidence="1 2" key="2">
    <citation type="submission" date="2020-07" db="EMBL/GenBank/DDBJ databases">
        <title>Genome assembly of wild tea tree DASZ reveals pedigree and selection history of tea varieties.</title>
        <authorList>
            <person name="Zhang W."/>
        </authorList>
    </citation>
    <scope>NUCLEOTIDE SEQUENCE [LARGE SCALE GENOMIC DNA]</scope>
    <source>
        <strain evidence="2">cv. G240</strain>
        <tissue evidence="1">Leaf</tissue>
    </source>
</reference>
<sequence length="141" mass="15468">MVVAELAGNELDGRVEGIMKVVGNIGKGCELENHKNVDQVIMHGFVRSLSGSILLKPGVDLEVELGLGHDVGLRDGLDNKRKGVEVKAQGLKSDFQCGLKSALRPMLSCSDMFQTYGDPVCLSKEIHKKKREEECCSQIKW</sequence>
<gene>
    <name evidence="1" type="ORF">HYC85_028707</name>
</gene>
<dbReference type="Proteomes" id="UP000593564">
    <property type="component" value="Unassembled WGS sequence"/>
</dbReference>
<accession>A0A7J7FZW3</accession>
<keyword evidence="2" id="KW-1185">Reference proteome</keyword>
<evidence type="ECO:0000313" key="1">
    <source>
        <dbReference type="EMBL" id="KAF5932536.1"/>
    </source>
</evidence>
<evidence type="ECO:0000313" key="2">
    <source>
        <dbReference type="Proteomes" id="UP000593564"/>
    </source>
</evidence>
<proteinExistence type="predicted"/>
<name>A0A7J7FZW3_CAMSI</name>
<comment type="caution">
    <text evidence="1">The sequence shown here is derived from an EMBL/GenBank/DDBJ whole genome shotgun (WGS) entry which is preliminary data.</text>
</comment>
<organism evidence="1 2">
    <name type="scientific">Camellia sinensis</name>
    <name type="common">Tea plant</name>
    <name type="synonym">Thea sinensis</name>
    <dbReference type="NCBI Taxonomy" id="4442"/>
    <lineage>
        <taxon>Eukaryota</taxon>
        <taxon>Viridiplantae</taxon>
        <taxon>Streptophyta</taxon>
        <taxon>Embryophyta</taxon>
        <taxon>Tracheophyta</taxon>
        <taxon>Spermatophyta</taxon>
        <taxon>Magnoliopsida</taxon>
        <taxon>eudicotyledons</taxon>
        <taxon>Gunneridae</taxon>
        <taxon>Pentapetalae</taxon>
        <taxon>asterids</taxon>
        <taxon>Ericales</taxon>
        <taxon>Theaceae</taxon>
        <taxon>Camellia</taxon>
    </lineage>
</organism>
<reference evidence="2" key="1">
    <citation type="journal article" date="2020" name="Nat. Commun.">
        <title>Genome assembly of wild tea tree DASZ reveals pedigree and selection history of tea varieties.</title>
        <authorList>
            <person name="Zhang W."/>
            <person name="Zhang Y."/>
            <person name="Qiu H."/>
            <person name="Guo Y."/>
            <person name="Wan H."/>
            <person name="Zhang X."/>
            <person name="Scossa F."/>
            <person name="Alseekh S."/>
            <person name="Zhang Q."/>
            <person name="Wang P."/>
            <person name="Xu L."/>
            <person name="Schmidt M.H."/>
            <person name="Jia X."/>
            <person name="Li D."/>
            <person name="Zhu A."/>
            <person name="Guo F."/>
            <person name="Chen W."/>
            <person name="Ni D."/>
            <person name="Usadel B."/>
            <person name="Fernie A.R."/>
            <person name="Wen W."/>
        </authorList>
    </citation>
    <scope>NUCLEOTIDE SEQUENCE [LARGE SCALE GENOMIC DNA]</scope>
    <source>
        <strain evidence="2">cv. G240</strain>
    </source>
</reference>
<protein>
    <submittedName>
        <fullName evidence="1">Uncharacterized protein</fullName>
    </submittedName>
</protein>